<dbReference type="InterPro" id="IPR008254">
    <property type="entry name" value="Flavodoxin/NO_synth"/>
</dbReference>
<protein>
    <submittedName>
        <fullName evidence="6">NAD(P)H:quinone oxidoreductase, type IV</fullName>
    </submittedName>
</protein>
<dbReference type="AlphaFoldDB" id="A0A1Q8TCH0"/>
<evidence type="ECO:0000256" key="4">
    <source>
        <dbReference type="ARBA" id="ARBA00022643"/>
    </source>
</evidence>
<gene>
    <name evidence="6" type="ORF">BTW10_09820</name>
</gene>
<dbReference type="PANTHER" id="PTHR30546">
    <property type="entry name" value="FLAVODOXIN-RELATED PROTEIN WRBA-RELATED"/>
    <property type="match status" value="1"/>
</dbReference>
<dbReference type="Pfam" id="PF03358">
    <property type="entry name" value="FMN_red"/>
    <property type="match status" value="1"/>
</dbReference>
<dbReference type="GO" id="GO:0003955">
    <property type="term" value="F:NAD(P)H dehydrogenase (quinone) activity"/>
    <property type="evidence" value="ECO:0007669"/>
    <property type="project" value="InterPro"/>
</dbReference>
<dbReference type="PROSITE" id="PS00201">
    <property type="entry name" value="FLAVODOXIN"/>
    <property type="match status" value="1"/>
</dbReference>
<dbReference type="Gene3D" id="3.40.50.360">
    <property type="match status" value="1"/>
</dbReference>
<reference evidence="6 7" key="1">
    <citation type="submission" date="2016-12" db="EMBL/GenBank/DDBJ databases">
        <title>Draft genome sequences of strains Salinicola socius SMB35, Salinicola sp. MH3R3-1 and Chromohalobacter sp. SMB17 from the Verkhnekamsk potash mining region of Russia.</title>
        <authorList>
            <person name="Mavrodi D.V."/>
            <person name="Olsson B.E."/>
            <person name="Korsakova E.S."/>
            <person name="Pyankova A."/>
            <person name="Mavrodi O.V."/>
            <person name="Plotnikova E.G."/>
        </authorList>
    </citation>
    <scope>NUCLEOTIDE SEQUENCE [LARGE SCALE GENOMIC DNA]</scope>
    <source>
        <strain evidence="6 7">SMB17</strain>
    </source>
</reference>
<accession>A0A1Q8TCH0</accession>
<organism evidence="6 7">
    <name type="scientific">Chromohalobacter japonicus</name>
    <dbReference type="NCBI Taxonomy" id="223900"/>
    <lineage>
        <taxon>Bacteria</taxon>
        <taxon>Pseudomonadati</taxon>
        <taxon>Pseudomonadota</taxon>
        <taxon>Gammaproteobacteria</taxon>
        <taxon>Oceanospirillales</taxon>
        <taxon>Halomonadaceae</taxon>
        <taxon>Chromohalobacter</taxon>
    </lineage>
</organism>
<evidence type="ECO:0000256" key="1">
    <source>
        <dbReference type="ARBA" id="ARBA00001917"/>
    </source>
</evidence>
<dbReference type="RefSeq" id="WP_075369265.1">
    <property type="nucleotide sequence ID" value="NZ_MSDQ01000024.1"/>
</dbReference>
<proteinExistence type="inferred from homology"/>
<dbReference type="SUPFAM" id="SSF52218">
    <property type="entry name" value="Flavoproteins"/>
    <property type="match status" value="1"/>
</dbReference>
<dbReference type="Proteomes" id="UP000186806">
    <property type="component" value="Unassembled WGS sequence"/>
</dbReference>
<dbReference type="GO" id="GO:0016020">
    <property type="term" value="C:membrane"/>
    <property type="evidence" value="ECO:0007669"/>
    <property type="project" value="TreeGrafter"/>
</dbReference>
<feature type="domain" description="Flavodoxin-like" evidence="5">
    <location>
        <begin position="11"/>
        <end position="195"/>
    </location>
</feature>
<evidence type="ECO:0000256" key="2">
    <source>
        <dbReference type="ARBA" id="ARBA00006961"/>
    </source>
</evidence>
<dbReference type="EMBL" id="MSDQ01000024">
    <property type="protein sequence ID" value="OLO11377.1"/>
    <property type="molecule type" value="Genomic_DNA"/>
</dbReference>
<dbReference type="PANTHER" id="PTHR30546:SF23">
    <property type="entry name" value="FLAVOPROTEIN-LIKE PROTEIN YCP4-RELATED"/>
    <property type="match status" value="1"/>
</dbReference>
<comment type="similarity">
    <text evidence="2">Belongs to the WrbA family.</text>
</comment>
<keyword evidence="3" id="KW-0285">Flavoprotein</keyword>
<dbReference type="InterPro" id="IPR001226">
    <property type="entry name" value="Flavodoxin_CS"/>
</dbReference>
<comment type="caution">
    <text evidence="6">The sequence shown here is derived from an EMBL/GenBank/DDBJ whole genome shotgun (WGS) entry which is preliminary data.</text>
</comment>
<dbReference type="InterPro" id="IPR010089">
    <property type="entry name" value="Flavoprotein_WrbA-like"/>
</dbReference>
<sequence length="209" mass="22305">MTRSASETPYVLVLFYSRNGATREMAEQLAAGVESISGIAARLRTVPPVSTTCEAVDPEIPAEGAVYATLDDLRHCHGLALGSPTRFGNMASPLKYFLDTTSELWMNGVLADKPATAFTSTASLHGGQEATLLTMMVPLLHHGMVYAGVPYRETRLLTTQSGGTPYGTSHLAGAQADRPLDDDETALSRAQGERLGRLALAMRSLHEAT</sequence>
<dbReference type="InterPro" id="IPR005025">
    <property type="entry name" value="FMN_Rdtase-like_dom"/>
</dbReference>
<dbReference type="STRING" id="223900.GCA_000821045_01037"/>
<keyword evidence="4" id="KW-0288">FMN</keyword>
<evidence type="ECO:0000256" key="3">
    <source>
        <dbReference type="ARBA" id="ARBA00022630"/>
    </source>
</evidence>
<dbReference type="FunFam" id="3.40.50.360:FF:000001">
    <property type="entry name" value="NAD(P)H dehydrogenase (Quinone) FQR1-like"/>
    <property type="match status" value="1"/>
</dbReference>
<dbReference type="GO" id="GO:0009055">
    <property type="term" value="F:electron transfer activity"/>
    <property type="evidence" value="ECO:0007669"/>
    <property type="project" value="InterPro"/>
</dbReference>
<comment type="cofactor">
    <cofactor evidence="1">
        <name>FMN</name>
        <dbReference type="ChEBI" id="CHEBI:58210"/>
    </cofactor>
</comment>
<evidence type="ECO:0000313" key="6">
    <source>
        <dbReference type="EMBL" id="OLO11377.1"/>
    </source>
</evidence>
<dbReference type="NCBIfam" id="TIGR01755">
    <property type="entry name" value="flav_wrbA"/>
    <property type="match status" value="1"/>
</dbReference>
<dbReference type="PROSITE" id="PS50902">
    <property type="entry name" value="FLAVODOXIN_LIKE"/>
    <property type="match status" value="1"/>
</dbReference>
<dbReference type="NCBIfam" id="NF002999">
    <property type="entry name" value="PRK03767.1"/>
    <property type="match status" value="1"/>
</dbReference>
<evidence type="ECO:0000313" key="7">
    <source>
        <dbReference type="Proteomes" id="UP000186806"/>
    </source>
</evidence>
<dbReference type="GO" id="GO:0010181">
    <property type="term" value="F:FMN binding"/>
    <property type="evidence" value="ECO:0007669"/>
    <property type="project" value="InterPro"/>
</dbReference>
<keyword evidence="7" id="KW-1185">Reference proteome</keyword>
<dbReference type="InterPro" id="IPR029039">
    <property type="entry name" value="Flavoprotein-like_sf"/>
</dbReference>
<name>A0A1Q8TCH0_9GAMM</name>
<evidence type="ECO:0000259" key="5">
    <source>
        <dbReference type="PROSITE" id="PS50902"/>
    </source>
</evidence>